<dbReference type="Pfam" id="PF03652">
    <property type="entry name" value="RuvX"/>
    <property type="match status" value="1"/>
</dbReference>
<dbReference type="CDD" id="cd16964">
    <property type="entry name" value="YqgF"/>
    <property type="match status" value="1"/>
</dbReference>
<dbReference type="PANTHER" id="PTHR33317">
    <property type="entry name" value="POLYNUCLEOTIDYL TRANSFERASE, RIBONUCLEASE H-LIKE SUPERFAMILY PROTEIN"/>
    <property type="match status" value="1"/>
</dbReference>
<dbReference type="AlphaFoldDB" id="A0A2H0VBH3"/>
<dbReference type="InterPro" id="IPR006641">
    <property type="entry name" value="YqgF/RNaseH-like_dom"/>
</dbReference>
<dbReference type="EMBL" id="PFAK01000015">
    <property type="protein sequence ID" value="PIR96467.1"/>
    <property type="molecule type" value="Genomic_DNA"/>
</dbReference>
<dbReference type="HAMAP" id="MF_00651">
    <property type="entry name" value="Nuclease_YqgF"/>
    <property type="match status" value="1"/>
</dbReference>
<dbReference type="GO" id="GO:0000967">
    <property type="term" value="P:rRNA 5'-end processing"/>
    <property type="evidence" value="ECO:0007669"/>
    <property type="project" value="UniProtKB-UniRule"/>
</dbReference>
<comment type="function">
    <text evidence="5">Could be a nuclease involved in processing of the 5'-end of pre-16S rRNA.</text>
</comment>
<comment type="caution">
    <text evidence="8">The sequence shown here is derived from an EMBL/GenBank/DDBJ whole genome shotgun (WGS) entry which is preliminary data.</text>
</comment>
<comment type="similarity">
    <text evidence="5">Belongs to the YqgF HJR family.</text>
</comment>
<dbReference type="GO" id="GO:0016788">
    <property type="term" value="F:hydrolase activity, acting on ester bonds"/>
    <property type="evidence" value="ECO:0007669"/>
    <property type="project" value="UniProtKB-UniRule"/>
</dbReference>
<dbReference type="Proteomes" id="UP000230922">
    <property type="component" value="Unassembled WGS sequence"/>
</dbReference>
<feature type="compositionally biased region" description="Polar residues" evidence="6">
    <location>
        <begin position="133"/>
        <end position="149"/>
    </location>
</feature>
<evidence type="ECO:0000256" key="3">
    <source>
        <dbReference type="ARBA" id="ARBA00022722"/>
    </source>
</evidence>
<gene>
    <name evidence="8" type="ORF">COT92_00900</name>
</gene>
<keyword evidence="1 5" id="KW-0963">Cytoplasm</keyword>
<dbReference type="GO" id="GO:0004518">
    <property type="term" value="F:nuclease activity"/>
    <property type="evidence" value="ECO:0007669"/>
    <property type="project" value="UniProtKB-KW"/>
</dbReference>
<protein>
    <recommendedName>
        <fullName evidence="5">Putative pre-16S rRNA nuclease</fullName>
        <ecNumber evidence="5">3.1.-.-</ecNumber>
    </recommendedName>
</protein>
<evidence type="ECO:0000313" key="9">
    <source>
        <dbReference type="Proteomes" id="UP000230922"/>
    </source>
</evidence>
<dbReference type="EC" id="3.1.-.-" evidence="5"/>
<evidence type="ECO:0000259" key="7">
    <source>
        <dbReference type="SMART" id="SM00732"/>
    </source>
</evidence>
<dbReference type="InterPro" id="IPR037027">
    <property type="entry name" value="YqgF/RNaseH-like_dom_sf"/>
</dbReference>
<reference evidence="9" key="1">
    <citation type="submission" date="2017-09" db="EMBL/GenBank/DDBJ databases">
        <title>Depth-based differentiation of microbial function through sediment-hosted aquifers and enrichment of novel symbionts in the deep terrestrial subsurface.</title>
        <authorList>
            <person name="Probst A.J."/>
            <person name="Ladd B."/>
            <person name="Jarett J.K."/>
            <person name="Geller-Mcgrath D.E."/>
            <person name="Sieber C.M.K."/>
            <person name="Emerson J.B."/>
            <person name="Anantharaman K."/>
            <person name="Thomas B.C."/>
            <person name="Malmstrom R."/>
            <person name="Stieglmeier M."/>
            <person name="Klingl A."/>
            <person name="Woyke T."/>
            <person name="Ryan C.M."/>
            <person name="Banfield J.F."/>
        </authorList>
    </citation>
    <scope>NUCLEOTIDE SEQUENCE [LARGE SCALE GENOMIC DNA]</scope>
</reference>
<dbReference type="SMART" id="SM00732">
    <property type="entry name" value="YqgFc"/>
    <property type="match status" value="1"/>
</dbReference>
<dbReference type="SUPFAM" id="SSF53098">
    <property type="entry name" value="Ribonuclease H-like"/>
    <property type="match status" value="1"/>
</dbReference>
<evidence type="ECO:0000256" key="4">
    <source>
        <dbReference type="ARBA" id="ARBA00022801"/>
    </source>
</evidence>
<evidence type="ECO:0000256" key="1">
    <source>
        <dbReference type="ARBA" id="ARBA00022490"/>
    </source>
</evidence>
<keyword evidence="3 5" id="KW-0540">Nuclease</keyword>
<dbReference type="Gene3D" id="3.30.420.140">
    <property type="entry name" value="YqgF/RNase H-like domain"/>
    <property type="match status" value="1"/>
</dbReference>
<comment type="subcellular location">
    <subcellularLocation>
        <location evidence="5">Cytoplasm</location>
    </subcellularLocation>
</comment>
<evidence type="ECO:0000256" key="2">
    <source>
        <dbReference type="ARBA" id="ARBA00022517"/>
    </source>
</evidence>
<dbReference type="InterPro" id="IPR012337">
    <property type="entry name" value="RNaseH-like_sf"/>
</dbReference>
<evidence type="ECO:0000313" key="8">
    <source>
        <dbReference type="EMBL" id="PIR96467.1"/>
    </source>
</evidence>
<evidence type="ECO:0000256" key="6">
    <source>
        <dbReference type="SAM" id="MobiDB-lite"/>
    </source>
</evidence>
<dbReference type="PANTHER" id="PTHR33317:SF4">
    <property type="entry name" value="POLYNUCLEOTIDYL TRANSFERASE, RIBONUCLEASE H-LIKE SUPERFAMILY PROTEIN"/>
    <property type="match status" value="1"/>
</dbReference>
<proteinExistence type="inferred from homology"/>
<organism evidence="8 9">
    <name type="scientific">Candidatus Doudnabacteria bacterium CG10_big_fil_rev_8_21_14_0_10_42_18</name>
    <dbReference type="NCBI Taxonomy" id="1974552"/>
    <lineage>
        <taxon>Bacteria</taxon>
        <taxon>Candidatus Doudnaibacteriota</taxon>
    </lineage>
</organism>
<keyword evidence="2 5" id="KW-0690">Ribosome biogenesis</keyword>
<feature type="region of interest" description="Disordered" evidence="6">
    <location>
        <begin position="130"/>
        <end position="156"/>
    </location>
</feature>
<dbReference type="GO" id="GO:0005829">
    <property type="term" value="C:cytosol"/>
    <property type="evidence" value="ECO:0007669"/>
    <property type="project" value="TreeGrafter"/>
</dbReference>
<evidence type="ECO:0000256" key="5">
    <source>
        <dbReference type="HAMAP-Rule" id="MF_00651"/>
    </source>
</evidence>
<sequence>MIKLMKILGIDYGEKRIGLAVSDESQTLARELDILAPKDFFKELPSIIADNQISQIVLGWPLNMEGKMTEKTKEVESFKLEIQGLTFIPVEVFDERLSSSMTKNLPGGHEKKDSLAAQIILQNYLNKNKHNPNDMNSIQISQKQISDNSDPPAKAY</sequence>
<feature type="domain" description="YqgF/RNase H-like" evidence="7">
    <location>
        <begin position="5"/>
        <end position="102"/>
    </location>
</feature>
<keyword evidence="4 5" id="KW-0378">Hydrolase</keyword>
<dbReference type="NCBIfam" id="TIGR00250">
    <property type="entry name" value="RNAse_H_YqgF"/>
    <property type="match status" value="1"/>
</dbReference>
<accession>A0A2H0VBH3</accession>
<dbReference type="InterPro" id="IPR005227">
    <property type="entry name" value="YqgF"/>
</dbReference>
<name>A0A2H0VBH3_9BACT</name>